<dbReference type="SUPFAM" id="SSF49785">
    <property type="entry name" value="Galactose-binding domain-like"/>
    <property type="match status" value="1"/>
</dbReference>
<dbReference type="PANTHER" id="PTHR13194">
    <property type="entry name" value="COMPLEX I INTERMEDIATE-ASSOCIATED PROTEIN 30"/>
    <property type="match status" value="1"/>
</dbReference>
<dbReference type="Proteomes" id="UP000011761">
    <property type="component" value="Unassembled WGS sequence"/>
</dbReference>
<dbReference type="GO" id="GO:0010257">
    <property type="term" value="P:NADH dehydrogenase complex assembly"/>
    <property type="evidence" value="ECO:0007669"/>
    <property type="project" value="TreeGrafter"/>
</dbReference>
<dbReference type="InterPro" id="IPR039131">
    <property type="entry name" value="NDUFAF1"/>
</dbReference>
<dbReference type="GO" id="GO:0006120">
    <property type="term" value="P:mitochondrial electron transport, NADH to ubiquinone"/>
    <property type="evidence" value="ECO:0007669"/>
    <property type="project" value="TreeGrafter"/>
</dbReference>
<name>M2N3L6_BAUPA</name>
<evidence type="ECO:0000256" key="1">
    <source>
        <dbReference type="ARBA" id="ARBA00004173"/>
    </source>
</evidence>
<evidence type="ECO:0000256" key="2">
    <source>
        <dbReference type="ARBA" id="ARBA00007884"/>
    </source>
</evidence>
<comment type="subcellular location">
    <subcellularLocation>
        <location evidence="1">Mitochondrion</location>
    </subcellularLocation>
</comment>
<dbReference type="InterPro" id="IPR008979">
    <property type="entry name" value="Galactose-bd-like_sf"/>
</dbReference>
<dbReference type="PANTHER" id="PTHR13194:SF18">
    <property type="entry name" value="COMPLEX I INTERMEDIATE-ASSOCIATED PROTEIN 30, MITOCHONDRIAL"/>
    <property type="match status" value="1"/>
</dbReference>
<dbReference type="GO" id="GO:0005739">
    <property type="term" value="C:mitochondrion"/>
    <property type="evidence" value="ECO:0007669"/>
    <property type="project" value="UniProtKB-SubCell"/>
</dbReference>
<feature type="domain" description="NADH:ubiquinone oxidoreductase intermediate-associated protein 30" evidence="6">
    <location>
        <begin position="36"/>
        <end position="213"/>
    </location>
</feature>
<dbReference type="STRING" id="717646.M2N3L6"/>
<accession>M2N3L6</accession>
<dbReference type="OMA" id="RIHKIWA"/>
<evidence type="ECO:0000256" key="4">
    <source>
        <dbReference type="ARBA" id="ARBA00023186"/>
    </source>
</evidence>
<evidence type="ECO:0000313" key="8">
    <source>
        <dbReference type="Proteomes" id="UP000011761"/>
    </source>
</evidence>
<protein>
    <recommendedName>
        <fullName evidence="6">NADH:ubiquinone oxidoreductase intermediate-associated protein 30 domain-containing protein</fullName>
    </recommendedName>
</protein>
<feature type="region of interest" description="Disordered" evidence="5">
    <location>
        <begin position="222"/>
        <end position="263"/>
    </location>
</feature>
<dbReference type="RefSeq" id="XP_007674638.1">
    <property type="nucleotide sequence ID" value="XM_007676448.1"/>
</dbReference>
<feature type="compositionally biased region" description="Basic and acidic residues" evidence="5">
    <location>
        <begin position="222"/>
        <end position="231"/>
    </location>
</feature>
<dbReference type="EMBL" id="KB445553">
    <property type="protein sequence ID" value="EMC98558.1"/>
    <property type="molecule type" value="Genomic_DNA"/>
</dbReference>
<feature type="compositionally biased region" description="Basic and acidic residues" evidence="5">
    <location>
        <begin position="245"/>
        <end position="263"/>
    </location>
</feature>
<evidence type="ECO:0000259" key="6">
    <source>
        <dbReference type="Pfam" id="PF08547"/>
    </source>
</evidence>
<dbReference type="GO" id="GO:0051082">
    <property type="term" value="F:unfolded protein binding"/>
    <property type="evidence" value="ECO:0007669"/>
    <property type="project" value="TreeGrafter"/>
</dbReference>
<dbReference type="AlphaFoldDB" id="M2N3L6"/>
<proteinExistence type="inferred from homology"/>
<keyword evidence="3" id="KW-0496">Mitochondrion</keyword>
<keyword evidence="8" id="KW-1185">Reference proteome</keyword>
<evidence type="ECO:0000256" key="3">
    <source>
        <dbReference type="ARBA" id="ARBA00023128"/>
    </source>
</evidence>
<evidence type="ECO:0000256" key="5">
    <source>
        <dbReference type="SAM" id="MobiDB-lite"/>
    </source>
</evidence>
<dbReference type="Pfam" id="PF08547">
    <property type="entry name" value="CIA30"/>
    <property type="match status" value="1"/>
</dbReference>
<gene>
    <name evidence="7" type="ORF">BAUCODRAFT_66957</name>
</gene>
<dbReference type="KEGG" id="bcom:BAUCODRAFT_66957"/>
<dbReference type="eggNOG" id="KOG2435">
    <property type="taxonomic scope" value="Eukaryota"/>
</dbReference>
<evidence type="ECO:0000313" key="7">
    <source>
        <dbReference type="EMBL" id="EMC98558.1"/>
    </source>
</evidence>
<dbReference type="HOGENOM" id="CLU_059028_1_2_1"/>
<organism evidence="7 8">
    <name type="scientific">Baudoinia panamericana (strain UAMH 10762)</name>
    <name type="common">Angels' share fungus</name>
    <name type="synonym">Baudoinia compniacensis (strain UAMH 10762)</name>
    <dbReference type="NCBI Taxonomy" id="717646"/>
    <lineage>
        <taxon>Eukaryota</taxon>
        <taxon>Fungi</taxon>
        <taxon>Dikarya</taxon>
        <taxon>Ascomycota</taxon>
        <taxon>Pezizomycotina</taxon>
        <taxon>Dothideomycetes</taxon>
        <taxon>Dothideomycetidae</taxon>
        <taxon>Mycosphaerellales</taxon>
        <taxon>Teratosphaeriaceae</taxon>
        <taxon>Baudoinia</taxon>
    </lineage>
</organism>
<sequence length="263" mass="29990">MPSFFRRSVDEFRRQARIAVKLETLQVPQRAYPLIQFDEADSDKRCKVMTDKSILGGYSTASLTYVPGAAHTEKPSHVLFKGNINPELPPNRPDVHRSGFAAWRTRDRGWSLFGKLLWDIDPYSYLALRIKSDGRKYFVNIQTESIVPTDLHQHLLPSFTPGKWETVWIPFTAFVRTNHGIVVEPQKEMLRQVVRSVGIGLTDRMPGPFELCIADIYATNREPETEGKSEESGFALGPYPAPGLEHVRAKQREKKDDPEKILI</sequence>
<keyword evidence="4" id="KW-0143">Chaperone</keyword>
<reference evidence="7 8" key="1">
    <citation type="journal article" date="2012" name="PLoS Pathog.">
        <title>Diverse lifestyles and strategies of plant pathogenesis encoded in the genomes of eighteen Dothideomycetes fungi.</title>
        <authorList>
            <person name="Ohm R.A."/>
            <person name="Feau N."/>
            <person name="Henrissat B."/>
            <person name="Schoch C.L."/>
            <person name="Horwitz B.A."/>
            <person name="Barry K.W."/>
            <person name="Condon B.J."/>
            <person name="Copeland A.C."/>
            <person name="Dhillon B."/>
            <person name="Glaser F."/>
            <person name="Hesse C.N."/>
            <person name="Kosti I."/>
            <person name="LaButti K."/>
            <person name="Lindquist E.A."/>
            <person name="Lucas S."/>
            <person name="Salamov A.A."/>
            <person name="Bradshaw R.E."/>
            <person name="Ciuffetti L."/>
            <person name="Hamelin R.C."/>
            <person name="Kema G.H.J."/>
            <person name="Lawrence C."/>
            <person name="Scott J.A."/>
            <person name="Spatafora J.W."/>
            <person name="Turgeon B.G."/>
            <person name="de Wit P.J.G.M."/>
            <person name="Zhong S."/>
            <person name="Goodwin S.B."/>
            <person name="Grigoriev I.V."/>
        </authorList>
    </citation>
    <scope>NUCLEOTIDE SEQUENCE [LARGE SCALE GENOMIC DNA]</scope>
    <source>
        <strain evidence="7 8">UAMH 10762</strain>
    </source>
</reference>
<dbReference type="InterPro" id="IPR013857">
    <property type="entry name" value="NADH-UbQ_OxRdtase-assoc_prot30"/>
</dbReference>
<comment type="similarity">
    <text evidence="2">Belongs to the CIA30 family.</text>
</comment>
<dbReference type="GeneID" id="19116323"/>
<dbReference type="OrthoDB" id="42561at2759"/>